<keyword evidence="1" id="KW-1133">Transmembrane helix</keyword>
<evidence type="ECO:0000256" key="1">
    <source>
        <dbReference type="SAM" id="Phobius"/>
    </source>
</evidence>
<keyword evidence="1" id="KW-0812">Transmembrane</keyword>
<protein>
    <submittedName>
        <fullName evidence="2">Uncharacterized protein</fullName>
    </submittedName>
</protein>
<dbReference type="AlphaFoldDB" id="A0A3L0YAR0"/>
<organism evidence="2">
    <name type="scientific">Escherichia coli</name>
    <dbReference type="NCBI Taxonomy" id="562"/>
    <lineage>
        <taxon>Bacteria</taxon>
        <taxon>Pseudomonadati</taxon>
        <taxon>Pseudomonadota</taxon>
        <taxon>Gammaproteobacteria</taxon>
        <taxon>Enterobacterales</taxon>
        <taxon>Enterobacteriaceae</taxon>
        <taxon>Escherichia</taxon>
    </lineage>
</organism>
<proteinExistence type="predicted"/>
<name>A0A3L0YAR0_ECOLX</name>
<reference evidence="2" key="1">
    <citation type="submission" date="2018-10" db="EMBL/GenBank/DDBJ databases">
        <authorList>
            <consortium name="NARMS: The National Antimicrobial Resistance Monitoring System"/>
        </authorList>
    </citation>
    <scope>NUCLEOTIDE SEQUENCE [LARGE SCALE GENOMIC DNA]</scope>
    <source>
        <strain evidence="2">CVM N17EC0388</strain>
    </source>
</reference>
<accession>A0A3L0YAR0</accession>
<feature type="transmembrane region" description="Helical" evidence="1">
    <location>
        <begin position="51"/>
        <end position="69"/>
    </location>
</feature>
<gene>
    <name evidence="2" type="ORF">D9F05_07865</name>
</gene>
<dbReference type="EMBL" id="RNRV01000010">
    <property type="protein sequence ID" value="MHO04283.1"/>
    <property type="molecule type" value="Genomic_DNA"/>
</dbReference>
<evidence type="ECO:0000313" key="2">
    <source>
        <dbReference type="EMBL" id="MHO04283.1"/>
    </source>
</evidence>
<comment type="caution">
    <text evidence="2">The sequence shown here is derived from an EMBL/GenBank/DDBJ whole genome shotgun (WGS) entry which is preliminary data.</text>
</comment>
<keyword evidence="1" id="KW-0472">Membrane</keyword>
<sequence>MASCLVLNGSQYVISDITPCTGYILMTQADYDKVSGLADLLVFDNSQFIEITGYLILLFISGYATGLIARKLGR</sequence>